<proteinExistence type="predicted"/>
<dbReference type="RefSeq" id="XP_014179725.1">
    <property type="nucleotide sequence ID" value="XM_014324250.1"/>
</dbReference>
<sequence length="163" mass="17961">MAPTTRSQAKIAKAKDDLDALLNHLTSLETDAEAMKKSALARLLATGDSDSVINKAISSRSIILATCWSMVRTPGGKVTRVVAKLEAALDEYAQRLEHPPLRVDMSQYSQIDNQRMESSCASIRGHMENIQEALEIMKSLMEILGTEGVSFLTRPAEMRVNQE</sequence>
<dbReference type="GeneID" id="25986534"/>
<gene>
    <name evidence="2" type="ORF">A1Q1_03021</name>
</gene>
<dbReference type="AlphaFoldDB" id="J5QLQ7"/>
<dbReference type="HOGENOM" id="CLU_1628225_0_0_1"/>
<evidence type="ECO:0000313" key="2">
    <source>
        <dbReference type="EMBL" id="EJT47983.1"/>
    </source>
</evidence>
<dbReference type="KEGG" id="tasa:A1Q1_03021"/>
<comment type="caution">
    <text evidence="2">The sequence shown here is derived from an EMBL/GenBank/DDBJ whole genome shotgun (WGS) entry which is preliminary data.</text>
</comment>
<evidence type="ECO:0000256" key="1">
    <source>
        <dbReference type="SAM" id="Coils"/>
    </source>
</evidence>
<name>J5QLQ7_TRIAS</name>
<dbReference type="Proteomes" id="UP000002748">
    <property type="component" value="Unassembled WGS sequence"/>
</dbReference>
<reference evidence="2 3" key="1">
    <citation type="journal article" date="2012" name="Eukaryot. Cell">
        <title>Draft genome sequence of CBS 2479, the standard type strain of Trichosporon asahii.</title>
        <authorList>
            <person name="Yang R.Y."/>
            <person name="Li H.T."/>
            <person name="Zhu H."/>
            <person name="Zhou G.P."/>
            <person name="Wang M."/>
            <person name="Wang L."/>
        </authorList>
    </citation>
    <scope>NUCLEOTIDE SEQUENCE [LARGE SCALE GENOMIC DNA]</scope>
    <source>
        <strain evidence="3">ATCC 90039 / CBS 2479 / JCM 2466 / KCTC 7840 / NCYC 2677 / UAMH 7654</strain>
    </source>
</reference>
<protein>
    <submittedName>
        <fullName evidence="2">Uncharacterized protein</fullName>
    </submittedName>
</protein>
<dbReference type="EMBL" id="ALBS01000217">
    <property type="protein sequence ID" value="EJT47983.1"/>
    <property type="molecule type" value="Genomic_DNA"/>
</dbReference>
<accession>J5QLQ7</accession>
<organism evidence="2 3">
    <name type="scientific">Trichosporon asahii var. asahii (strain ATCC 90039 / CBS 2479 / JCM 2466 / KCTC 7840 / NBRC 103889/ NCYC 2677 / UAMH 7654)</name>
    <name type="common">Yeast</name>
    <dbReference type="NCBI Taxonomy" id="1186058"/>
    <lineage>
        <taxon>Eukaryota</taxon>
        <taxon>Fungi</taxon>
        <taxon>Dikarya</taxon>
        <taxon>Basidiomycota</taxon>
        <taxon>Agaricomycotina</taxon>
        <taxon>Tremellomycetes</taxon>
        <taxon>Trichosporonales</taxon>
        <taxon>Trichosporonaceae</taxon>
        <taxon>Trichosporon</taxon>
    </lineage>
</organism>
<feature type="coiled-coil region" evidence="1">
    <location>
        <begin position="11"/>
        <end position="38"/>
    </location>
</feature>
<dbReference type="VEuPathDB" id="FungiDB:A1Q1_03021"/>
<keyword evidence="1" id="KW-0175">Coiled coil</keyword>
<evidence type="ECO:0000313" key="3">
    <source>
        <dbReference type="Proteomes" id="UP000002748"/>
    </source>
</evidence>